<protein>
    <submittedName>
        <fullName evidence="1">Uncharacterized protein</fullName>
    </submittedName>
</protein>
<sequence length="63" mass="6929">MGQSSSNEFFINMGDYILEMVDDFTYHGSTISRKVSIDTELCKRIGKASATMAKSLGEQATDT</sequence>
<reference evidence="1" key="2">
    <citation type="submission" date="2020-11" db="EMBL/GenBank/DDBJ databases">
        <authorList>
            <person name="McCartney M.A."/>
            <person name="Auch B."/>
            <person name="Kono T."/>
            <person name="Mallez S."/>
            <person name="Becker A."/>
            <person name="Gohl D.M."/>
            <person name="Silverstein K.A.T."/>
            <person name="Koren S."/>
            <person name="Bechman K.B."/>
            <person name="Herman A."/>
            <person name="Abrahante J.E."/>
            <person name="Garbe J."/>
        </authorList>
    </citation>
    <scope>NUCLEOTIDE SEQUENCE</scope>
    <source>
        <strain evidence="1">Duluth1</strain>
        <tissue evidence="1">Whole animal</tissue>
    </source>
</reference>
<organism evidence="1 2">
    <name type="scientific">Dreissena polymorpha</name>
    <name type="common">Zebra mussel</name>
    <name type="synonym">Mytilus polymorpha</name>
    <dbReference type="NCBI Taxonomy" id="45954"/>
    <lineage>
        <taxon>Eukaryota</taxon>
        <taxon>Metazoa</taxon>
        <taxon>Spiralia</taxon>
        <taxon>Lophotrochozoa</taxon>
        <taxon>Mollusca</taxon>
        <taxon>Bivalvia</taxon>
        <taxon>Autobranchia</taxon>
        <taxon>Heteroconchia</taxon>
        <taxon>Euheterodonta</taxon>
        <taxon>Imparidentia</taxon>
        <taxon>Neoheterodontei</taxon>
        <taxon>Myida</taxon>
        <taxon>Dreissenoidea</taxon>
        <taxon>Dreissenidae</taxon>
        <taxon>Dreissena</taxon>
    </lineage>
</organism>
<reference evidence="1" key="1">
    <citation type="journal article" date="2019" name="bioRxiv">
        <title>The Genome of the Zebra Mussel, Dreissena polymorpha: A Resource for Invasive Species Research.</title>
        <authorList>
            <person name="McCartney M.A."/>
            <person name="Auch B."/>
            <person name="Kono T."/>
            <person name="Mallez S."/>
            <person name="Zhang Y."/>
            <person name="Obille A."/>
            <person name="Becker A."/>
            <person name="Abrahante J.E."/>
            <person name="Garbe J."/>
            <person name="Badalamenti J.P."/>
            <person name="Herman A."/>
            <person name="Mangelson H."/>
            <person name="Liachko I."/>
            <person name="Sullivan S."/>
            <person name="Sone E.D."/>
            <person name="Koren S."/>
            <person name="Silverstein K.A.T."/>
            <person name="Beckman K.B."/>
            <person name="Gohl D.M."/>
        </authorList>
    </citation>
    <scope>NUCLEOTIDE SEQUENCE</scope>
    <source>
        <strain evidence="1">Duluth1</strain>
        <tissue evidence="1">Whole animal</tissue>
    </source>
</reference>
<name>A0A9D4G8N1_DREPO</name>
<evidence type="ECO:0000313" key="2">
    <source>
        <dbReference type="Proteomes" id="UP000828390"/>
    </source>
</evidence>
<accession>A0A9D4G8N1</accession>
<dbReference type="EMBL" id="JAIWYP010000006">
    <property type="protein sequence ID" value="KAH3812596.1"/>
    <property type="molecule type" value="Genomic_DNA"/>
</dbReference>
<proteinExistence type="predicted"/>
<evidence type="ECO:0000313" key="1">
    <source>
        <dbReference type="EMBL" id="KAH3812596.1"/>
    </source>
</evidence>
<comment type="caution">
    <text evidence="1">The sequence shown here is derived from an EMBL/GenBank/DDBJ whole genome shotgun (WGS) entry which is preliminary data.</text>
</comment>
<dbReference type="Proteomes" id="UP000828390">
    <property type="component" value="Unassembled WGS sequence"/>
</dbReference>
<keyword evidence="2" id="KW-1185">Reference proteome</keyword>
<dbReference type="AlphaFoldDB" id="A0A9D4G8N1"/>
<gene>
    <name evidence="1" type="ORF">DPMN_141032</name>
</gene>